<dbReference type="InterPro" id="IPR036397">
    <property type="entry name" value="RNaseH_sf"/>
</dbReference>
<proteinExistence type="predicted"/>
<dbReference type="AlphaFoldDB" id="A0AAN8UYX0"/>
<dbReference type="InterPro" id="IPR002156">
    <property type="entry name" value="RNaseH_domain"/>
</dbReference>
<keyword evidence="3" id="KW-1185">Reference proteome</keyword>
<dbReference type="Gene3D" id="3.30.420.10">
    <property type="entry name" value="Ribonuclease H-like superfamily/Ribonuclease H"/>
    <property type="match status" value="1"/>
</dbReference>
<feature type="domain" description="RNase H type-1" evidence="1">
    <location>
        <begin position="172"/>
        <end position="303"/>
    </location>
</feature>
<evidence type="ECO:0000259" key="1">
    <source>
        <dbReference type="Pfam" id="PF13456"/>
    </source>
</evidence>
<dbReference type="SUPFAM" id="SSF53098">
    <property type="entry name" value="Ribonuclease H-like"/>
    <property type="match status" value="1"/>
</dbReference>
<dbReference type="PANTHER" id="PTHR47723:SF13">
    <property type="entry name" value="PUTATIVE-RELATED"/>
    <property type="match status" value="1"/>
</dbReference>
<evidence type="ECO:0000313" key="2">
    <source>
        <dbReference type="EMBL" id="KAK6918283.1"/>
    </source>
</evidence>
<dbReference type="InterPro" id="IPR053151">
    <property type="entry name" value="RNase_H-like"/>
</dbReference>
<dbReference type="CDD" id="cd06222">
    <property type="entry name" value="RNase_H_like"/>
    <property type="match status" value="1"/>
</dbReference>
<dbReference type="Pfam" id="PF13456">
    <property type="entry name" value="RVT_3"/>
    <property type="match status" value="1"/>
</dbReference>
<protein>
    <submittedName>
        <fullName evidence="2">Ribonuclease H domain</fullName>
    </submittedName>
</protein>
<dbReference type="EMBL" id="JBAMMX010000022">
    <property type="protein sequence ID" value="KAK6918283.1"/>
    <property type="molecule type" value="Genomic_DNA"/>
</dbReference>
<dbReference type="InterPro" id="IPR012337">
    <property type="entry name" value="RNaseH-like_sf"/>
</dbReference>
<organism evidence="2 3">
    <name type="scientific">Dillenia turbinata</name>
    <dbReference type="NCBI Taxonomy" id="194707"/>
    <lineage>
        <taxon>Eukaryota</taxon>
        <taxon>Viridiplantae</taxon>
        <taxon>Streptophyta</taxon>
        <taxon>Embryophyta</taxon>
        <taxon>Tracheophyta</taxon>
        <taxon>Spermatophyta</taxon>
        <taxon>Magnoliopsida</taxon>
        <taxon>eudicotyledons</taxon>
        <taxon>Gunneridae</taxon>
        <taxon>Pentapetalae</taxon>
        <taxon>Dilleniales</taxon>
        <taxon>Dilleniaceae</taxon>
        <taxon>Dillenia</taxon>
    </lineage>
</organism>
<reference evidence="2 3" key="1">
    <citation type="submission" date="2023-12" db="EMBL/GenBank/DDBJ databases">
        <title>A high-quality genome assembly for Dillenia turbinata (Dilleniales).</title>
        <authorList>
            <person name="Chanderbali A."/>
        </authorList>
    </citation>
    <scope>NUCLEOTIDE SEQUENCE [LARGE SCALE GENOMIC DNA]</scope>
    <source>
        <strain evidence="2">LSX21</strain>
        <tissue evidence="2">Leaf</tissue>
    </source>
</reference>
<dbReference type="PANTHER" id="PTHR47723">
    <property type="entry name" value="OS05G0353850 PROTEIN"/>
    <property type="match status" value="1"/>
</dbReference>
<sequence>MKWNTEELRVVLLEEKVKEIRRLLIPSIIQSSYDFCWARSVNGAFSVSSVYDLLHSLRDRDIQSMEDWRRHFTDEGDCCVCPGIEESILHCLRDCPVASNVRRLIFLGVEGLVNFWSRDTMSWLKAGVEGFSTDISFLNTNKFVAVIWIIWKARCTCNIKKSPQLEDNFKVNTDGSVSQSNGHAATGGILRNSRGEWVAGFYINVRSCSLTLSVREGLYLARKGLRNIGLKEGLYLAKRKGLRNIELEVDSTAVVSLLGEAYNNDHHLSALIKDCRSLMVKVNTIKINYTFREGNKCADLLVALGHNSRPGVCELLNPPDSLLPFLRNDAMGIKFLRVKNNVCMVSPRGMCLGC</sequence>
<gene>
    <name evidence="2" type="ORF">RJ641_016705</name>
</gene>
<name>A0AAN8UYX0_9MAGN</name>
<accession>A0AAN8UYX0</accession>
<comment type="caution">
    <text evidence="2">The sequence shown here is derived from an EMBL/GenBank/DDBJ whole genome shotgun (WGS) entry which is preliminary data.</text>
</comment>
<dbReference type="InterPro" id="IPR044730">
    <property type="entry name" value="RNase_H-like_dom_plant"/>
</dbReference>
<dbReference type="Proteomes" id="UP001370490">
    <property type="component" value="Unassembled WGS sequence"/>
</dbReference>
<evidence type="ECO:0000313" key="3">
    <source>
        <dbReference type="Proteomes" id="UP001370490"/>
    </source>
</evidence>
<dbReference type="GO" id="GO:0003676">
    <property type="term" value="F:nucleic acid binding"/>
    <property type="evidence" value="ECO:0007669"/>
    <property type="project" value="InterPro"/>
</dbReference>
<dbReference type="GO" id="GO:0004523">
    <property type="term" value="F:RNA-DNA hybrid ribonuclease activity"/>
    <property type="evidence" value="ECO:0007669"/>
    <property type="project" value="InterPro"/>
</dbReference>